<sequence>MNIFYPTVNIKEKYQDKIVVEVPEVYELMQIASSLTGTFKNDPNLIKSSSSYYQDFRNHFQEFENHDLVLKLNKAFEENPYGNNQHAIRMLSLGLDIDNQNSLIDNGFININPATKYFLSTSVFFPSLNTNLIEDFAKKSNFKDFYKEHKGYYSKLINNYNELCDFKGMQTWLEKKFTSKYQSYRIIFSPLTGGFHSTTSFPNSDRSMDQTFMFVSAPRENIANLSPKEFETASSLSSRIVFTEIDHNYVNPVTDQFLNELDEAMDDYKNWNGQNGGSYPSKYSTFNEYMTWGVFNLYALDTYSEENMDTIIQYPTDFITENRKFIRFREFNQELIRLYESKDKPKIEELYEPIFEWMRKEYETSN</sequence>
<organism evidence="1 2">
    <name type="scientific">Marivirga salinarum</name>
    <dbReference type="NCBI Taxonomy" id="3059078"/>
    <lineage>
        <taxon>Bacteria</taxon>
        <taxon>Pseudomonadati</taxon>
        <taxon>Bacteroidota</taxon>
        <taxon>Cytophagia</taxon>
        <taxon>Cytophagales</taxon>
        <taxon>Marivirgaceae</taxon>
        <taxon>Marivirga</taxon>
    </lineage>
</organism>
<proteinExistence type="predicted"/>
<name>A0AA51RE90_9BACT</name>
<dbReference type="KEGG" id="msaa:QYS49_32080"/>
<dbReference type="InterPro" id="IPR032560">
    <property type="entry name" value="DUF4932"/>
</dbReference>
<evidence type="ECO:0000313" key="2">
    <source>
        <dbReference type="Proteomes" id="UP001230496"/>
    </source>
</evidence>
<keyword evidence="2" id="KW-1185">Reference proteome</keyword>
<accession>A0AA51RE90</accession>
<gene>
    <name evidence="1" type="ORF">QYS49_32080</name>
</gene>
<evidence type="ECO:0000313" key="1">
    <source>
        <dbReference type="EMBL" id="WMN12014.1"/>
    </source>
</evidence>
<dbReference type="Proteomes" id="UP001230496">
    <property type="component" value="Chromosome"/>
</dbReference>
<dbReference type="RefSeq" id="WP_308349809.1">
    <property type="nucleotide sequence ID" value="NZ_CP129971.1"/>
</dbReference>
<reference evidence="1 2" key="1">
    <citation type="submission" date="2023-08" db="EMBL/GenBank/DDBJ databases">
        <title>Comparative genomics and taxonomic characterization of three novel marine species of genus Marivirga.</title>
        <authorList>
            <person name="Muhammad N."/>
            <person name="Kim S.-G."/>
        </authorList>
    </citation>
    <scope>NUCLEOTIDE SEQUENCE [LARGE SCALE GENOMIC DNA]</scope>
    <source>
        <strain evidence="1 2">BDSF4-3</strain>
    </source>
</reference>
<protein>
    <submittedName>
        <fullName evidence="1">DUF4932 domain-containing protein</fullName>
    </submittedName>
</protein>
<dbReference type="Pfam" id="PF16286">
    <property type="entry name" value="DUF4932"/>
    <property type="match status" value="1"/>
</dbReference>
<dbReference type="EMBL" id="CP129971">
    <property type="protein sequence ID" value="WMN12014.1"/>
    <property type="molecule type" value="Genomic_DNA"/>
</dbReference>
<dbReference type="AlphaFoldDB" id="A0AA51RE90"/>